<dbReference type="GO" id="GO:0043709">
    <property type="term" value="P:cell adhesion involved in single-species biofilm formation"/>
    <property type="evidence" value="ECO:0007669"/>
    <property type="project" value="TreeGrafter"/>
</dbReference>
<dbReference type="InterPro" id="IPR029787">
    <property type="entry name" value="Nucleotide_cyclase"/>
</dbReference>
<keyword evidence="1" id="KW-1133">Transmembrane helix</keyword>
<dbReference type="InterPro" id="IPR043128">
    <property type="entry name" value="Rev_trsase/Diguanyl_cyclase"/>
</dbReference>
<reference evidence="3 4" key="1">
    <citation type="journal article" date="2014" name="Genome Announc.">
        <title>The Genome of the Predominant Equine Lactobacillus Species, Lactobacillus equi, Is Reflective of Its Lifestyle Adaptations to an Herbivorous Host.</title>
        <authorList>
            <person name="O'Donnell M.M."/>
            <person name="Harris H.M."/>
            <person name="O'Toole P.W."/>
            <person name="Ross R.P."/>
        </authorList>
    </citation>
    <scope>NUCLEOTIDE SEQUENCE [LARGE SCALE GENOMIC DNA]</scope>
    <source>
        <strain evidence="3 4">DPC 6820</strain>
    </source>
</reference>
<keyword evidence="1" id="KW-0472">Membrane</keyword>
<feature type="transmembrane region" description="Helical" evidence="1">
    <location>
        <begin position="6"/>
        <end position="25"/>
    </location>
</feature>
<dbReference type="CDD" id="cd01949">
    <property type="entry name" value="GGDEF"/>
    <property type="match status" value="1"/>
</dbReference>
<proteinExistence type="predicted"/>
<comment type="caution">
    <text evidence="3">The sequence shown here is derived from an EMBL/GenBank/DDBJ whole genome shotgun (WGS) entry which is preliminary data.</text>
</comment>
<dbReference type="SUPFAM" id="SSF55073">
    <property type="entry name" value="Nucleotide cyclase"/>
    <property type="match status" value="1"/>
</dbReference>
<dbReference type="Gene3D" id="3.30.70.270">
    <property type="match status" value="1"/>
</dbReference>
<dbReference type="GO" id="GO:1902201">
    <property type="term" value="P:negative regulation of bacterial-type flagellum-dependent cell motility"/>
    <property type="evidence" value="ECO:0007669"/>
    <property type="project" value="TreeGrafter"/>
</dbReference>
<organism evidence="3 4">
    <name type="scientific">Ligilactobacillus equi DPC 6820</name>
    <dbReference type="NCBI Taxonomy" id="1392007"/>
    <lineage>
        <taxon>Bacteria</taxon>
        <taxon>Bacillati</taxon>
        <taxon>Bacillota</taxon>
        <taxon>Bacilli</taxon>
        <taxon>Lactobacillales</taxon>
        <taxon>Lactobacillaceae</taxon>
        <taxon>Ligilactobacillus</taxon>
    </lineage>
</organism>
<dbReference type="InterPro" id="IPR050469">
    <property type="entry name" value="Diguanylate_Cyclase"/>
</dbReference>
<keyword evidence="4" id="KW-1185">Reference proteome</keyword>
<feature type="transmembrane region" description="Helical" evidence="1">
    <location>
        <begin position="143"/>
        <end position="168"/>
    </location>
</feature>
<dbReference type="NCBIfam" id="TIGR00254">
    <property type="entry name" value="GGDEF"/>
    <property type="match status" value="1"/>
</dbReference>
<evidence type="ECO:0000313" key="3">
    <source>
        <dbReference type="EMBL" id="ETA74953.1"/>
    </source>
</evidence>
<evidence type="ECO:0000256" key="1">
    <source>
        <dbReference type="SAM" id="Phobius"/>
    </source>
</evidence>
<keyword evidence="1" id="KW-0812">Transmembrane</keyword>
<dbReference type="Proteomes" id="UP000018559">
    <property type="component" value="Unassembled WGS sequence"/>
</dbReference>
<protein>
    <submittedName>
        <fullName evidence="3">Regulator component</fullName>
    </submittedName>
</protein>
<dbReference type="GO" id="GO:0052621">
    <property type="term" value="F:diguanylate cyclase activity"/>
    <property type="evidence" value="ECO:0007669"/>
    <property type="project" value="TreeGrafter"/>
</dbReference>
<dbReference type="PROSITE" id="PS50887">
    <property type="entry name" value="GGDEF"/>
    <property type="match status" value="1"/>
</dbReference>
<evidence type="ECO:0000313" key="4">
    <source>
        <dbReference type="Proteomes" id="UP000018559"/>
    </source>
</evidence>
<name>V7I0I6_9LACO</name>
<dbReference type="PATRIC" id="fig|1392007.3.peg.232"/>
<feature type="domain" description="GGDEF" evidence="2">
    <location>
        <begin position="251"/>
        <end position="388"/>
    </location>
</feature>
<dbReference type="Pfam" id="PF00990">
    <property type="entry name" value="GGDEF"/>
    <property type="match status" value="1"/>
</dbReference>
<evidence type="ECO:0000259" key="2">
    <source>
        <dbReference type="PROSITE" id="PS50887"/>
    </source>
</evidence>
<dbReference type="InterPro" id="IPR000160">
    <property type="entry name" value="GGDEF_dom"/>
</dbReference>
<dbReference type="RefSeq" id="WP_023858838.1">
    <property type="nucleotide sequence ID" value="NZ_AWWH01000037.1"/>
</dbReference>
<accession>V7I0I6</accession>
<feature type="transmembrane region" description="Helical" evidence="1">
    <location>
        <begin position="102"/>
        <end position="123"/>
    </location>
</feature>
<dbReference type="EMBL" id="AWWH01000037">
    <property type="protein sequence ID" value="ETA74953.1"/>
    <property type="molecule type" value="Genomic_DNA"/>
</dbReference>
<feature type="transmembrane region" description="Helical" evidence="1">
    <location>
        <begin position="180"/>
        <end position="196"/>
    </location>
</feature>
<dbReference type="PANTHER" id="PTHR45138">
    <property type="entry name" value="REGULATORY COMPONENTS OF SENSORY TRANSDUCTION SYSTEM"/>
    <property type="match status" value="1"/>
</dbReference>
<dbReference type="AlphaFoldDB" id="V7I0I6"/>
<sequence>MALSMSYMVSNIFCYLIILILVANYRFNNRQSYVDDFTVMAIWVGNIYLVSSVARLCTRGLWPLGNIVEWSYFTNSLTFIVEILASYYWNRYFTTVMGNTSFDSLWIFMSMMSIEAFLLFLNYQTQWFFRINSNGFLINENFFLLLVIAPAAYLFYGMFFMIKNIYIYRTYLYRTNFRGYLYYPIPVLLGLLLSIFDNIYAVLAPSVTIGVVAISIDAFNKLISEDTLTKLNNRAHFEREIEDFFTDSTSYESYLYIVDIDDFKNINDTYGHISGDAALMTVANALKLSVPQEVEKLTIARYAGDEFVVAAVFKNQNDAKVFKNKINHNIDQLSQKEDFPFDLNLSIGLAHREKGMKYRTLFETADTDLYRVKIAKKVGRQKPREYVPGF</sequence>
<feature type="transmembrane region" description="Helical" evidence="1">
    <location>
        <begin position="70"/>
        <end position="90"/>
    </location>
</feature>
<gene>
    <name evidence="3" type="ORF">LEQ_1821</name>
</gene>
<dbReference type="SMART" id="SM00267">
    <property type="entry name" value="GGDEF"/>
    <property type="match status" value="1"/>
</dbReference>
<dbReference type="PANTHER" id="PTHR45138:SF9">
    <property type="entry name" value="DIGUANYLATE CYCLASE DGCM-RELATED"/>
    <property type="match status" value="1"/>
</dbReference>
<dbReference type="GO" id="GO:0005886">
    <property type="term" value="C:plasma membrane"/>
    <property type="evidence" value="ECO:0007669"/>
    <property type="project" value="TreeGrafter"/>
</dbReference>
<feature type="transmembrane region" description="Helical" evidence="1">
    <location>
        <begin position="37"/>
        <end position="58"/>
    </location>
</feature>